<accession>A0A224Y1A8</accession>
<evidence type="ECO:0000256" key="1">
    <source>
        <dbReference type="SAM" id="SignalP"/>
    </source>
</evidence>
<reference evidence="2" key="1">
    <citation type="journal article" date="2018" name="PLoS Negl. Trop. Dis.">
        <title>An insight into the salivary gland and fat body transcriptome of Panstrongylus lignarius (Hemiptera: Heteroptera), the main vector of Chagas disease in Peru.</title>
        <authorList>
            <person name="Nevoa J.C."/>
            <person name="Mendes M.T."/>
            <person name="da Silva M.V."/>
            <person name="Soares S.C."/>
            <person name="Oliveira C.J.F."/>
            <person name="Ribeiro J.M.C."/>
        </authorList>
    </citation>
    <scope>NUCLEOTIDE SEQUENCE</scope>
</reference>
<evidence type="ECO:0000313" key="2">
    <source>
        <dbReference type="EMBL" id="JAW14423.1"/>
    </source>
</evidence>
<evidence type="ECO:0008006" key="3">
    <source>
        <dbReference type="Google" id="ProtNLM"/>
    </source>
</evidence>
<name>A0A224Y1A8_9HEMI</name>
<sequence length="119" mass="13053">MKLNLTLFLSANFSMSSVGSVPSERRQIIGTLFEENSIILSTLTKTGSINLSPNVVAIYFFDIEMVLSGHIDLINNNLSNTLDDKLKLGAETSSGVSDSNHSFHFKGIVLILFNKFLKA</sequence>
<dbReference type="EMBL" id="GFTR01002003">
    <property type="protein sequence ID" value="JAW14423.1"/>
    <property type="molecule type" value="Transcribed_RNA"/>
</dbReference>
<organism evidence="2">
    <name type="scientific">Panstrongylus lignarius</name>
    <dbReference type="NCBI Taxonomy" id="156445"/>
    <lineage>
        <taxon>Eukaryota</taxon>
        <taxon>Metazoa</taxon>
        <taxon>Ecdysozoa</taxon>
        <taxon>Arthropoda</taxon>
        <taxon>Hexapoda</taxon>
        <taxon>Insecta</taxon>
        <taxon>Pterygota</taxon>
        <taxon>Neoptera</taxon>
        <taxon>Paraneoptera</taxon>
        <taxon>Hemiptera</taxon>
        <taxon>Heteroptera</taxon>
        <taxon>Panheteroptera</taxon>
        <taxon>Cimicomorpha</taxon>
        <taxon>Reduviidae</taxon>
        <taxon>Triatominae</taxon>
        <taxon>Panstrongylus</taxon>
    </lineage>
</organism>
<keyword evidence="1" id="KW-0732">Signal</keyword>
<dbReference type="AlphaFoldDB" id="A0A224Y1A8"/>
<feature type="signal peptide" evidence="1">
    <location>
        <begin position="1"/>
        <end position="19"/>
    </location>
</feature>
<protein>
    <recommendedName>
        <fullName evidence="3">Secreted protein</fullName>
    </recommendedName>
</protein>
<feature type="chain" id="PRO_5012262600" description="Secreted protein" evidence="1">
    <location>
        <begin position="20"/>
        <end position="119"/>
    </location>
</feature>
<proteinExistence type="predicted"/>